<protein>
    <recommendedName>
        <fullName evidence="3">Nucleotidyl transferase AbiEii/AbiGii toxin family protein</fullName>
    </recommendedName>
</protein>
<comment type="caution">
    <text evidence="1">The sequence shown here is derived from an EMBL/GenBank/DDBJ whole genome shotgun (WGS) entry which is preliminary data.</text>
</comment>
<dbReference type="AlphaFoldDB" id="A0A7W9GXK1"/>
<gene>
    <name evidence="1" type="ORF">HD601_006432</name>
</gene>
<keyword evidence="2" id="KW-1185">Reference proteome</keyword>
<sequence length="303" mass="33040">MTGPTRETAAGRAYLDLQNRARREGRGTQELLTLYVVERWLARLSESPHADRFVLKGGMLLAAFGARRPTVDADALVRHLANDVDTVTRVVVEIATMRSDDGVEFLPETAQARVIRDDALYSGVRISMESRLARAVVKFRLDVNFGDPITPAPRTVSLPPLRPDATPVRVLGYPIETVLAEKIATAVLLGATNTRVRDYADVYTLAGRHDLGHAAVRKAFLATTAFRGTPAEPLSGAIDDLVDLRRTTYATFRTSLRGDGAHLPHDFADVVAAVVTFADPLAQEGGQLSWSASDRRWSDEPAA</sequence>
<dbReference type="InterPro" id="IPR014942">
    <property type="entry name" value="AbiEii"/>
</dbReference>
<reference evidence="1 2" key="1">
    <citation type="submission" date="2020-08" db="EMBL/GenBank/DDBJ databases">
        <title>Sequencing the genomes of 1000 actinobacteria strains.</title>
        <authorList>
            <person name="Klenk H.-P."/>
        </authorList>
    </citation>
    <scope>NUCLEOTIDE SEQUENCE [LARGE SCALE GENOMIC DNA]</scope>
    <source>
        <strain evidence="1 2">DSM 102122</strain>
    </source>
</reference>
<proteinExistence type="predicted"/>
<dbReference type="EMBL" id="JACHMM010000001">
    <property type="protein sequence ID" value="MBB5791857.1"/>
    <property type="molecule type" value="Genomic_DNA"/>
</dbReference>
<evidence type="ECO:0000313" key="2">
    <source>
        <dbReference type="Proteomes" id="UP000542813"/>
    </source>
</evidence>
<dbReference type="Pfam" id="PF08843">
    <property type="entry name" value="AbiEii"/>
    <property type="match status" value="1"/>
</dbReference>
<evidence type="ECO:0008006" key="3">
    <source>
        <dbReference type="Google" id="ProtNLM"/>
    </source>
</evidence>
<name>A0A7W9GXK1_9ACTN</name>
<accession>A0A7W9GXK1</accession>
<organism evidence="1 2">
    <name type="scientific">Jiangella mangrovi</name>
    <dbReference type="NCBI Taxonomy" id="1524084"/>
    <lineage>
        <taxon>Bacteria</taxon>
        <taxon>Bacillati</taxon>
        <taxon>Actinomycetota</taxon>
        <taxon>Actinomycetes</taxon>
        <taxon>Jiangellales</taxon>
        <taxon>Jiangellaceae</taxon>
        <taxon>Jiangella</taxon>
    </lineage>
</organism>
<dbReference type="Proteomes" id="UP000542813">
    <property type="component" value="Unassembled WGS sequence"/>
</dbReference>
<dbReference type="RefSeq" id="WP_184828957.1">
    <property type="nucleotide sequence ID" value="NZ_JACHMM010000001.1"/>
</dbReference>
<evidence type="ECO:0000313" key="1">
    <source>
        <dbReference type="EMBL" id="MBB5791857.1"/>
    </source>
</evidence>